<proteinExistence type="predicted"/>
<accession>A0AAN6HFP3</accession>
<gene>
    <name evidence="1" type="ORF">LTR91_018842</name>
</gene>
<protein>
    <submittedName>
        <fullName evidence="1">Uncharacterized protein</fullName>
    </submittedName>
</protein>
<organism evidence="1 2">
    <name type="scientific">Friedmanniomyces endolithicus</name>
    <dbReference type="NCBI Taxonomy" id="329885"/>
    <lineage>
        <taxon>Eukaryota</taxon>
        <taxon>Fungi</taxon>
        <taxon>Dikarya</taxon>
        <taxon>Ascomycota</taxon>
        <taxon>Pezizomycotina</taxon>
        <taxon>Dothideomycetes</taxon>
        <taxon>Dothideomycetidae</taxon>
        <taxon>Mycosphaerellales</taxon>
        <taxon>Teratosphaeriaceae</taxon>
        <taxon>Friedmanniomyces</taxon>
    </lineage>
</organism>
<keyword evidence="2" id="KW-1185">Reference proteome</keyword>
<evidence type="ECO:0000313" key="1">
    <source>
        <dbReference type="EMBL" id="KAK0963668.1"/>
    </source>
</evidence>
<comment type="caution">
    <text evidence="1">The sequence shown here is derived from an EMBL/GenBank/DDBJ whole genome shotgun (WGS) entry which is preliminary data.</text>
</comment>
<evidence type="ECO:0000313" key="2">
    <source>
        <dbReference type="Proteomes" id="UP001175353"/>
    </source>
</evidence>
<reference evidence="1" key="1">
    <citation type="submission" date="2023-06" db="EMBL/GenBank/DDBJ databases">
        <title>Black Yeasts Isolated from many extreme environments.</title>
        <authorList>
            <person name="Coleine C."/>
            <person name="Stajich J.E."/>
            <person name="Selbmann L."/>
        </authorList>
    </citation>
    <scope>NUCLEOTIDE SEQUENCE</scope>
    <source>
        <strain evidence="1">CCFEE 5200</strain>
    </source>
</reference>
<dbReference type="EMBL" id="JAUJLE010000272">
    <property type="protein sequence ID" value="KAK0963668.1"/>
    <property type="molecule type" value="Genomic_DNA"/>
</dbReference>
<sequence>MAPEPSMIFSHEPLEPASTVSRLESLPAEIRNVIYELVLVPSGGVALARRPHTDRLWMVRPRRGNHLIAVTATSKLLRREALSMFYGLNMLELTCTNGPCFHGPFIEQVKWSLPLEIKFKKDIDLLSDWLQAVSYSIDRRTRILSLVVDTPAWFAVCHDDFGTRSWQSFLSDYVERCLGAERSGRIVKSVQLANISERE</sequence>
<name>A0AAN6HFP3_9PEZI</name>
<dbReference type="AlphaFoldDB" id="A0AAN6HFP3"/>
<dbReference type="Proteomes" id="UP001175353">
    <property type="component" value="Unassembled WGS sequence"/>
</dbReference>